<evidence type="ECO:0000313" key="8">
    <source>
        <dbReference type="Proteomes" id="UP000245609"/>
    </source>
</evidence>
<protein>
    <submittedName>
        <fullName evidence="7">Uncharacterized protein</fullName>
    </submittedName>
</protein>
<dbReference type="InterPro" id="IPR052234">
    <property type="entry name" value="U5_snRNP_Component"/>
</dbReference>
<proteinExistence type="predicted"/>
<accession>A0A2T9Z8S5</accession>
<dbReference type="Proteomes" id="UP000245609">
    <property type="component" value="Unassembled WGS sequence"/>
</dbReference>
<comment type="caution">
    <text evidence="7">The sequence shown here is derived from an EMBL/GenBank/DDBJ whole genome shotgun (WGS) entry which is preliminary data.</text>
</comment>
<dbReference type="PANTHER" id="PTHR44006">
    <property type="entry name" value="U5 SMALL NUCLEAR RIBONUCLEOPROTEIN 40 KDA PROTEIN"/>
    <property type="match status" value="1"/>
</dbReference>
<dbReference type="PROSITE" id="PS50082">
    <property type="entry name" value="WD_REPEATS_2"/>
    <property type="match status" value="6"/>
</dbReference>
<keyword evidence="4" id="KW-0508">mRNA splicing</keyword>
<dbReference type="InterPro" id="IPR036322">
    <property type="entry name" value="WD40_repeat_dom_sf"/>
</dbReference>
<feature type="repeat" description="WD" evidence="5">
    <location>
        <begin position="73"/>
        <end position="105"/>
    </location>
</feature>
<dbReference type="InterPro" id="IPR001680">
    <property type="entry name" value="WD40_rpt"/>
</dbReference>
<sequence>MDLKRKASVSGNQNSEQPNLSSNSSLIKRTKIDEEPAKIQTLTTSVKTSNVLSKSVKYQVTRSSSLEAPNMLLSGHEGDVFSCKFSPSGENIASCSMDRSILLWKTFKDCKNYGIIKPHNNAILQVLWSQDGQRIYSASADKTVAISDAVTGARIKKFKGHLGIIWDSRKKNSVSSLENGLPVTSVSCSLNGDVLFSGSLDNTITAWDMRKNTVLYKLVGHTDTITGLDVSPKTGNSLISSSDDSTLILWDIRPFCSNPTRISNIFFGAPHSSPGHTLIRPAFSKDESRIASGGSDRCTTIWDLNSTKLIYKLPGHKGTVTQVDFHPVEPIILSCSADRTMFLGELDSSAVIEKA</sequence>
<dbReference type="PROSITE" id="PS00678">
    <property type="entry name" value="WD_REPEATS_1"/>
    <property type="match status" value="3"/>
</dbReference>
<feature type="region of interest" description="Disordered" evidence="6">
    <location>
        <begin position="1"/>
        <end position="27"/>
    </location>
</feature>
<dbReference type="InterPro" id="IPR020472">
    <property type="entry name" value="WD40_PAC1"/>
</dbReference>
<gene>
    <name evidence="7" type="ORF">BB560_004601</name>
</gene>
<evidence type="ECO:0000256" key="2">
    <source>
        <dbReference type="ARBA" id="ARBA00022664"/>
    </source>
</evidence>
<keyword evidence="3" id="KW-0677">Repeat</keyword>
<dbReference type="CDD" id="cd00200">
    <property type="entry name" value="WD40"/>
    <property type="match status" value="1"/>
</dbReference>
<feature type="compositionally biased region" description="Polar residues" evidence="6">
    <location>
        <begin position="9"/>
        <end position="27"/>
    </location>
</feature>
<dbReference type="PRINTS" id="PR00320">
    <property type="entry name" value="GPROTEINBRPT"/>
</dbReference>
<dbReference type="EMBL" id="MBFS01001458">
    <property type="protein sequence ID" value="PVV00999.1"/>
    <property type="molecule type" value="Genomic_DNA"/>
</dbReference>
<keyword evidence="8" id="KW-1185">Reference proteome</keyword>
<feature type="repeat" description="WD" evidence="5">
    <location>
        <begin position="116"/>
        <end position="157"/>
    </location>
</feature>
<dbReference type="SUPFAM" id="SSF50978">
    <property type="entry name" value="WD40 repeat-like"/>
    <property type="match status" value="1"/>
</dbReference>
<dbReference type="AlphaFoldDB" id="A0A2T9Z8S5"/>
<feature type="repeat" description="WD" evidence="5">
    <location>
        <begin position="313"/>
        <end position="354"/>
    </location>
</feature>
<dbReference type="OrthoDB" id="1068471at2759"/>
<evidence type="ECO:0000256" key="6">
    <source>
        <dbReference type="SAM" id="MobiDB-lite"/>
    </source>
</evidence>
<dbReference type="GO" id="GO:0071013">
    <property type="term" value="C:catalytic step 2 spliceosome"/>
    <property type="evidence" value="ECO:0007669"/>
    <property type="project" value="TreeGrafter"/>
</dbReference>
<feature type="repeat" description="WD" evidence="5">
    <location>
        <begin position="183"/>
        <end position="217"/>
    </location>
</feature>
<dbReference type="SMART" id="SM00320">
    <property type="entry name" value="WD40"/>
    <property type="match status" value="6"/>
</dbReference>
<dbReference type="InterPro" id="IPR019775">
    <property type="entry name" value="WD40_repeat_CS"/>
</dbReference>
<reference evidence="7 8" key="1">
    <citation type="journal article" date="2018" name="MBio">
        <title>Comparative Genomics Reveals the Core Gene Toolbox for the Fungus-Insect Symbiosis.</title>
        <authorList>
            <person name="Wang Y."/>
            <person name="Stata M."/>
            <person name="Wang W."/>
            <person name="Stajich J.E."/>
            <person name="White M.M."/>
            <person name="Moncalvo J.M."/>
        </authorList>
    </citation>
    <scope>NUCLEOTIDE SEQUENCE [LARGE SCALE GENOMIC DNA]</scope>
    <source>
        <strain evidence="7 8">SC-DP-2</strain>
    </source>
</reference>
<dbReference type="PANTHER" id="PTHR44006:SF1">
    <property type="entry name" value="U5 SMALL NUCLEAR RIBONUCLEOPROTEIN 40 KDA PROTEIN"/>
    <property type="match status" value="1"/>
</dbReference>
<evidence type="ECO:0000256" key="5">
    <source>
        <dbReference type="PROSITE-ProRule" id="PRU00221"/>
    </source>
</evidence>
<evidence type="ECO:0000256" key="1">
    <source>
        <dbReference type="ARBA" id="ARBA00022574"/>
    </source>
</evidence>
<dbReference type="GO" id="GO:0006397">
    <property type="term" value="P:mRNA processing"/>
    <property type="evidence" value="ECO:0007669"/>
    <property type="project" value="UniProtKB-KW"/>
</dbReference>
<organism evidence="7 8">
    <name type="scientific">Smittium megazygosporum</name>
    <dbReference type="NCBI Taxonomy" id="133381"/>
    <lineage>
        <taxon>Eukaryota</taxon>
        <taxon>Fungi</taxon>
        <taxon>Fungi incertae sedis</taxon>
        <taxon>Zoopagomycota</taxon>
        <taxon>Kickxellomycotina</taxon>
        <taxon>Harpellomycetes</taxon>
        <taxon>Harpellales</taxon>
        <taxon>Legeriomycetaceae</taxon>
        <taxon>Smittium</taxon>
    </lineage>
</organism>
<dbReference type="InterPro" id="IPR015943">
    <property type="entry name" value="WD40/YVTN_repeat-like_dom_sf"/>
</dbReference>
<feature type="repeat" description="WD" evidence="5">
    <location>
        <begin position="218"/>
        <end position="253"/>
    </location>
</feature>
<keyword evidence="1 5" id="KW-0853">WD repeat</keyword>
<keyword evidence="2" id="KW-0507">mRNA processing</keyword>
<dbReference type="GO" id="GO:0008380">
    <property type="term" value="P:RNA splicing"/>
    <property type="evidence" value="ECO:0007669"/>
    <property type="project" value="UniProtKB-KW"/>
</dbReference>
<evidence type="ECO:0000313" key="7">
    <source>
        <dbReference type="EMBL" id="PVV00999.1"/>
    </source>
</evidence>
<dbReference type="STRING" id="133381.A0A2T9Z8S5"/>
<feature type="repeat" description="WD" evidence="5">
    <location>
        <begin position="282"/>
        <end position="312"/>
    </location>
</feature>
<evidence type="ECO:0000256" key="4">
    <source>
        <dbReference type="ARBA" id="ARBA00023187"/>
    </source>
</evidence>
<name>A0A2T9Z8S5_9FUNG</name>
<evidence type="ECO:0000256" key="3">
    <source>
        <dbReference type="ARBA" id="ARBA00022737"/>
    </source>
</evidence>
<dbReference type="Gene3D" id="2.130.10.10">
    <property type="entry name" value="YVTN repeat-like/Quinoprotein amine dehydrogenase"/>
    <property type="match status" value="1"/>
</dbReference>
<dbReference type="Pfam" id="PF00400">
    <property type="entry name" value="WD40"/>
    <property type="match status" value="6"/>
</dbReference>
<dbReference type="PROSITE" id="PS50294">
    <property type="entry name" value="WD_REPEATS_REGION"/>
    <property type="match status" value="2"/>
</dbReference>
<dbReference type="GO" id="GO:0003723">
    <property type="term" value="F:RNA binding"/>
    <property type="evidence" value="ECO:0007669"/>
    <property type="project" value="TreeGrafter"/>
</dbReference>